<dbReference type="InterPro" id="IPR027417">
    <property type="entry name" value="P-loop_NTPase"/>
</dbReference>
<feature type="domain" description="Kinesin motor" evidence="3">
    <location>
        <begin position="1"/>
        <end position="75"/>
    </location>
</feature>
<comment type="caution">
    <text evidence="2">Lacks conserved residue(s) required for the propagation of feature annotation.</text>
</comment>
<dbReference type="EMBL" id="JACGWJ010000003">
    <property type="protein sequence ID" value="KAL0431843.1"/>
    <property type="molecule type" value="Genomic_DNA"/>
</dbReference>
<dbReference type="AlphaFoldDB" id="A0AAW2VR65"/>
<comment type="caution">
    <text evidence="4">The sequence shown here is derived from an EMBL/GenBank/DDBJ whole genome shotgun (WGS) entry which is preliminary data.</text>
</comment>
<dbReference type="Gene3D" id="3.40.850.10">
    <property type="entry name" value="Kinesin motor domain"/>
    <property type="match status" value="1"/>
</dbReference>
<sequence length="75" mass="8545">NVKVFCRARPLFENEGPYVVEFPDDFTVRVNTGDESLSNPKKDFEFDRVYGPHFGQGGTPIADSLPFSRLIKELH</sequence>
<evidence type="ECO:0000256" key="2">
    <source>
        <dbReference type="PROSITE-ProRule" id="PRU00283"/>
    </source>
</evidence>
<name>A0AAW2VR65_SESRA</name>
<proteinExistence type="inferred from homology"/>
<dbReference type="SUPFAM" id="SSF52540">
    <property type="entry name" value="P-loop containing nucleoside triphosphate hydrolases"/>
    <property type="match status" value="1"/>
</dbReference>
<evidence type="ECO:0000313" key="4">
    <source>
        <dbReference type="EMBL" id="KAL0431843.1"/>
    </source>
</evidence>
<dbReference type="InterPro" id="IPR001752">
    <property type="entry name" value="Kinesin_motor_dom"/>
</dbReference>
<dbReference type="GO" id="GO:0007018">
    <property type="term" value="P:microtubule-based movement"/>
    <property type="evidence" value="ECO:0007669"/>
    <property type="project" value="InterPro"/>
</dbReference>
<reference evidence="4" key="2">
    <citation type="journal article" date="2024" name="Plant">
        <title>Genomic evolution and insights into agronomic trait innovations of Sesamum species.</title>
        <authorList>
            <person name="Miao H."/>
            <person name="Wang L."/>
            <person name="Qu L."/>
            <person name="Liu H."/>
            <person name="Sun Y."/>
            <person name="Le M."/>
            <person name="Wang Q."/>
            <person name="Wei S."/>
            <person name="Zheng Y."/>
            <person name="Lin W."/>
            <person name="Duan Y."/>
            <person name="Cao H."/>
            <person name="Xiong S."/>
            <person name="Wang X."/>
            <person name="Wei L."/>
            <person name="Li C."/>
            <person name="Ma Q."/>
            <person name="Ju M."/>
            <person name="Zhao R."/>
            <person name="Li G."/>
            <person name="Mu C."/>
            <person name="Tian Q."/>
            <person name="Mei H."/>
            <person name="Zhang T."/>
            <person name="Gao T."/>
            <person name="Zhang H."/>
        </authorList>
    </citation>
    <scope>NUCLEOTIDE SEQUENCE</scope>
    <source>
        <strain evidence="4">G02</strain>
    </source>
</reference>
<dbReference type="GO" id="GO:0003777">
    <property type="term" value="F:microtubule motor activity"/>
    <property type="evidence" value="ECO:0007669"/>
    <property type="project" value="InterPro"/>
</dbReference>
<evidence type="ECO:0000256" key="1">
    <source>
        <dbReference type="ARBA" id="ARBA00023175"/>
    </source>
</evidence>
<evidence type="ECO:0000259" key="3">
    <source>
        <dbReference type="PROSITE" id="PS50067"/>
    </source>
</evidence>
<dbReference type="PROSITE" id="PS50067">
    <property type="entry name" value="KINESIN_MOTOR_2"/>
    <property type="match status" value="1"/>
</dbReference>
<keyword evidence="1" id="KW-0505">Motor protein</keyword>
<protein>
    <submittedName>
        <fullName evidence="4">Kinesin-like protein KIN-14L</fullName>
    </submittedName>
</protein>
<dbReference type="GO" id="GO:0005524">
    <property type="term" value="F:ATP binding"/>
    <property type="evidence" value="ECO:0007669"/>
    <property type="project" value="InterPro"/>
</dbReference>
<accession>A0AAW2VR65</accession>
<dbReference type="GO" id="GO:0008017">
    <property type="term" value="F:microtubule binding"/>
    <property type="evidence" value="ECO:0007669"/>
    <property type="project" value="InterPro"/>
</dbReference>
<dbReference type="InterPro" id="IPR036961">
    <property type="entry name" value="Kinesin_motor_dom_sf"/>
</dbReference>
<comment type="similarity">
    <text evidence="2">Belongs to the TRAFAC class myosin-kinesin ATPase superfamily. Kinesin family.</text>
</comment>
<feature type="non-terminal residue" evidence="4">
    <location>
        <position position="1"/>
    </location>
</feature>
<gene>
    <name evidence="4" type="ORF">Sradi_0810300</name>
</gene>
<organism evidence="4">
    <name type="scientific">Sesamum radiatum</name>
    <name type="common">Black benniseed</name>
    <dbReference type="NCBI Taxonomy" id="300843"/>
    <lineage>
        <taxon>Eukaryota</taxon>
        <taxon>Viridiplantae</taxon>
        <taxon>Streptophyta</taxon>
        <taxon>Embryophyta</taxon>
        <taxon>Tracheophyta</taxon>
        <taxon>Spermatophyta</taxon>
        <taxon>Magnoliopsida</taxon>
        <taxon>eudicotyledons</taxon>
        <taxon>Gunneridae</taxon>
        <taxon>Pentapetalae</taxon>
        <taxon>asterids</taxon>
        <taxon>lamiids</taxon>
        <taxon>Lamiales</taxon>
        <taxon>Pedaliaceae</taxon>
        <taxon>Sesamum</taxon>
    </lineage>
</organism>
<reference evidence="4" key="1">
    <citation type="submission" date="2020-06" db="EMBL/GenBank/DDBJ databases">
        <authorList>
            <person name="Li T."/>
            <person name="Hu X."/>
            <person name="Zhang T."/>
            <person name="Song X."/>
            <person name="Zhang H."/>
            <person name="Dai N."/>
            <person name="Sheng W."/>
            <person name="Hou X."/>
            <person name="Wei L."/>
        </authorList>
    </citation>
    <scope>NUCLEOTIDE SEQUENCE</scope>
    <source>
        <strain evidence="4">G02</strain>
        <tissue evidence="4">Leaf</tissue>
    </source>
</reference>